<dbReference type="Gene3D" id="3.30.2310.20">
    <property type="entry name" value="RelE-like"/>
    <property type="match status" value="1"/>
</dbReference>
<gene>
    <name evidence="3" type="ORF">B1A74_13840</name>
</gene>
<keyword evidence="4" id="KW-1185">Reference proteome</keyword>
<dbReference type="NCBIfam" id="TIGR02385">
    <property type="entry name" value="RelE_StbE"/>
    <property type="match status" value="1"/>
</dbReference>
<evidence type="ECO:0000313" key="4">
    <source>
        <dbReference type="Proteomes" id="UP000189177"/>
    </source>
</evidence>
<dbReference type="InterPro" id="IPR035093">
    <property type="entry name" value="RelE/ParE_toxin_dom_sf"/>
</dbReference>
<dbReference type="InterPro" id="IPR051803">
    <property type="entry name" value="TA_system_RelE-like_toxin"/>
</dbReference>
<keyword evidence="2" id="KW-1277">Toxin-antitoxin system</keyword>
<dbReference type="Pfam" id="PF05016">
    <property type="entry name" value="ParE_toxin"/>
    <property type="match status" value="1"/>
</dbReference>
<comment type="caution">
    <text evidence="3">The sequence shown here is derived from an EMBL/GenBank/DDBJ whole genome shotgun (WGS) entry which is preliminary data.</text>
</comment>
<dbReference type="STRING" id="252474.B1A74_13840"/>
<organism evidence="3 4">
    <name type="scientific">Thioalkalivibrio halophilus</name>
    <dbReference type="NCBI Taxonomy" id="252474"/>
    <lineage>
        <taxon>Bacteria</taxon>
        <taxon>Pseudomonadati</taxon>
        <taxon>Pseudomonadota</taxon>
        <taxon>Gammaproteobacteria</taxon>
        <taxon>Chromatiales</taxon>
        <taxon>Ectothiorhodospiraceae</taxon>
        <taxon>Thioalkalivibrio</taxon>
    </lineage>
</organism>
<name>A0A1V2ZVP6_9GAMM</name>
<dbReference type="AlphaFoldDB" id="A0A1V2ZVP6"/>
<evidence type="ECO:0000256" key="2">
    <source>
        <dbReference type="ARBA" id="ARBA00022649"/>
    </source>
</evidence>
<dbReference type="Proteomes" id="UP000189177">
    <property type="component" value="Unassembled WGS sequence"/>
</dbReference>
<evidence type="ECO:0000256" key="1">
    <source>
        <dbReference type="ARBA" id="ARBA00006226"/>
    </source>
</evidence>
<proteinExistence type="inferred from homology"/>
<evidence type="ECO:0000313" key="3">
    <source>
        <dbReference type="EMBL" id="OOC08893.1"/>
    </source>
</evidence>
<sequence length="100" mass="11529">MKIVWSPLALERVEDIARYISEDSPDAAVRWVDDLFTAVERLADFPKSGRMVPEVGSPRIRELIFGAYRVIYSIKDQIDILTVRRSSQLLRMSDLDDDET</sequence>
<accession>A0A1V2ZVP6</accession>
<comment type="similarity">
    <text evidence="1">Belongs to the RelE toxin family.</text>
</comment>
<reference evidence="3 4" key="1">
    <citation type="submission" date="2017-02" db="EMBL/GenBank/DDBJ databases">
        <title>Genomic diversity within the haloalkaliphilic genus Thioalkalivibrio.</title>
        <authorList>
            <person name="Ahn A.-C."/>
            <person name="Meier-Kolthoff J."/>
            <person name="Overmars L."/>
            <person name="Richter M."/>
            <person name="Woyke T."/>
            <person name="Sorokin D.Y."/>
            <person name="Muyzer G."/>
        </authorList>
    </citation>
    <scope>NUCLEOTIDE SEQUENCE [LARGE SCALE GENOMIC DNA]</scope>
    <source>
        <strain evidence="3 4">HL17</strain>
    </source>
</reference>
<protein>
    <submittedName>
        <fullName evidence="3">Plasmid stabilization protein</fullName>
    </submittedName>
</protein>
<dbReference type="RefSeq" id="WP_077244972.1">
    <property type="nucleotide sequence ID" value="NZ_MUZR01000087.1"/>
</dbReference>
<dbReference type="InterPro" id="IPR007712">
    <property type="entry name" value="RelE/ParE_toxin"/>
</dbReference>
<dbReference type="EMBL" id="MUZR01000087">
    <property type="protein sequence ID" value="OOC08893.1"/>
    <property type="molecule type" value="Genomic_DNA"/>
</dbReference>
<dbReference type="PANTHER" id="PTHR33755:SF5">
    <property type="entry name" value="TYPE II TOXIN-ANTITOXIN SYSTEM RELE_PARE FAMILY TOXIN"/>
    <property type="match status" value="1"/>
</dbReference>
<dbReference type="PANTHER" id="PTHR33755">
    <property type="entry name" value="TOXIN PARE1-RELATED"/>
    <property type="match status" value="1"/>
</dbReference>
<dbReference type="OrthoDB" id="9798046at2"/>